<protein>
    <recommendedName>
        <fullName evidence="2">MoxR-vWA-beta-propeller ternary system domain-containing protein</fullName>
    </recommendedName>
</protein>
<dbReference type="OrthoDB" id="1235043at2"/>
<dbReference type="AlphaFoldDB" id="A0A6N4SRE4"/>
<name>A0A6N4SRE4_CYTH3</name>
<proteinExistence type="predicted"/>
<dbReference type="InterPro" id="IPR011990">
    <property type="entry name" value="TPR-like_helical_dom_sf"/>
</dbReference>
<evidence type="ECO:0000313" key="3">
    <source>
        <dbReference type="EMBL" id="ABG58960.1"/>
    </source>
</evidence>
<keyword evidence="1" id="KW-0175">Coiled coil</keyword>
<feature type="domain" description="MoxR-vWA-beta-propeller ternary system" evidence="2">
    <location>
        <begin position="2"/>
        <end position="172"/>
    </location>
</feature>
<sequence length="583" mass="66653">MELRINPHHKNSFPIGGILIKDASVRQWMKEMQRMNLISENCQIFPIPGTTANSVWGCLIIYAGKIDNYLLGKNELCQQVSSNFFIPEKTILYPAVTEKEMESALGSAMHIIHPDFGMTALTDALDLDQYIELPASGLAAVTVPEQGAFIPSSIHAFQIKSLSPEEVLKNLEENIFPKKEKIKEEPLTIFEKLKLGFYKLLFSKSVNGRETDGAALRNQTESIAPANGLLSKFQSWLHRISNNRFSKKLQQDFEDLEKRNQKQIDKLMDLFKNNLEEALKYAIPLDEGGTARGGNQSSFDLTKRWMDLSWLHHAKGSASGGSIDLGNHYYDLQRQYYASAQELLDKKEYQKAAFVYLKLLKNYHSAAQALESGKYYQEAATIYVKHAGNKLKAAECYEHGKMTDEAIMLYKELNENEKVGDLYVSINKNKDANVYYEKVVDDYKLRNQYIKASLIYKNKIKNTIGAQALLLDGWRTNRDASNCLNNYFSNISDLKILKNEIHDVYHNDVTEHNSEVFLTVIEHEYKKGNELAEPMREIAYEIVAKNVEKNPFIVSMLKGFNKNDTQLLKDTMKYKQQAKNKTK</sequence>
<reference evidence="3 4" key="1">
    <citation type="journal article" date="2007" name="Appl. Environ. Microbiol.">
        <title>Genome sequence of the cellulolytic gliding bacterium Cytophaga hutchinsonii.</title>
        <authorList>
            <person name="Xie G."/>
            <person name="Bruce D.C."/>
            <person name="Challacombe J.F."/>
            <person name="Chertkov O."/>
            <person name="Detter J.C."/>
            <person name="Gilna P."/>
            <person name="Han C.S."/>
            <person name="Lucas S."/>
            <person name="Misra M."/>
            <person name="Myers G.L."/>
            <person name="Richardson P."/>
            <person name="Tapia R."/>
            <person name="Thayer N."/>
            <person name="Thompson L.S."/>
            <person name="Brettin T.S."/>
            <person name="Henrissat B."/>
            <person name="Wilson D.B."/>
            <person name="McBride M.J."/>
        </authorList>
    </citation>
    <scope>NUCLEOTIDE SEQUENCE [LARGE SCALE GENOMIC DNA]</scope>
    <source>
        <strain evidence="4">ATCC 33406 / DSM 1761 / CIP 103989 / NBRC 15051 / NCIMB 9469 / D465</strain>
    </source>
</reference>
<dbReference type="RefSeq" id="WP_011585077.1">
    <property type="nucleotide sequence ID" value="NC_008255.1"/>
</dbReference>
<dbReference type="InterPro" id="IPR045551">
    <property type="entry name" value="bpX3"/>
</dbReference>
<dbReference type="EMBL" id="CP000383">
    <property type="protein sequence ID" value="ABG58960.1"/>
    <property type="molecule type" value="Genomic_DNA"/>
</dbReference>
<gene>
    <name evidence="3" type="ordered locus">CHU_1692</name>
</gene>
<dbReference type="KEGG" id="chu:CHU_1692"/>
<dbReference type="Pfam" id="PF19919">
    <property type="entry name" value="bpX3"/>
    <property type="match status" value="1"/>
</dbReference>
<dbReference type="Proteomes" id="UP000001822">
    <property type="component" value="Chromosome"/>
</dbReference>
<organism evidence="3 4">
    <name type="scientific">Cytophaga hutchinsonii (strain ATCC 33406 / DSM 1761 / CIP 103989 / NBRC 15051 / NCIMB 9469 / D465)</name>
    <dbReference type="NCBI Taxonomy" id="269798"/>
    <lineage>
        <taxon>Bacteria</taxon>
        <taxon>Pseudomonadati</taxon>
        <taxon>Bacteroidota</taxon>
        <taxon>Cytophagia</taxon>
        <taxon>Cytophagales</taxon>
        <taxon>Cytophagaceae</taxon>
        <taxon>Cytophaga</taxon>
    </lineage>
</organism>
<evidence type="ECO:0000256" key="1">
    <source>
        <dbReference type="SAM" id="Coils"/>
    </source>
</evidence>
<feature type="coiled-coil region" evidence="1">
    <location>
        <begin position="246"/>
        <end position="273"/>
    </location>
</feature>
<accession>A0A6N4SRE4</accession>
<dbReference type="SUPFAM" id="SSF48452">
    <property type="entry name" value="TPR-like"/>
    <property type="match status" value="1"/>
</dbReference>
<evidence type="ECO:0000313" key="4">
    <source>
        <dbReference type="Proteomes" id="UP000001822"/>
    </source>
</evidence>
<keyword evidence="4" id="KW-1185">Reference proteome</keyword>
<evidence type="ECO:0000259" key="2">
    <source>
        <dbReference type="Pfam" id="PF19919"/>
    </source>
</evidence>